<proteinExistence type="predicted"/>
<comment type="caution">
    <text evidence="2">The sequence shown here is derived from an EMBL/GenBank/DDBJ whole genome shotgun (WGS) entry which is preliminary data.</text>
</comment>
<name>A0A1W0WYT3_HYPEX</name>
<dbReference type="Proteomes" id="UP000192578">
    <property type="component" value="Unassembled WGS sequence"/>
</dbReference>
<evidence type="ECO:0000313" key="3">
    <source>
        <dbReference type="Proteomes" id="UP000192578"/>
    </source>
</evidence>
<gene>
    <name evidence="2" type="ORF">BV898_05644</name>
</gene>
<dbReference type="AlphaFoldDB" id="A0A1W0WYT3"/>
<keyword evidence="1" id="KW-0812">Transmembrane</keyword>
<sequence length="135" mass="14199">MDPDTLGIARLGELHVPVIVRRILQAATATDDVTAATNDVTVATDDVIAGGLRRLMDFTATTATTVAPPMMTVARPMTTVAPPMTTVALLIPDGASTMDLVHVVVLGLVVACMLLFALKILFDVTLRLPAPSKSY</sequence>
<reference evidence="3" key="1">
    <citation type="submission" date="2017-01" db="EMBL/GenBank/DDBJ databases">
        <title>Comparative genomics of anhydrobiosis in the tardigrade Hypsibius dujardini.</title>
        <authorList>
            <person name="Yoshida Y."/>
            <person name="Koutsovoulos G."/>
            <person name="Laetsch D."/>
            <person name="Stevens L."/>
            <person name="Kumar S."/>
            <person name="Horikawa D."/>
            <person name="Ishino K."/>
            <person name="Komine S."/>
            <person name="Tomita M."/>
            <person name="Blaxter M."/>
            <person name="Arakawa K."/>
        </authorList>
    </citation>
    <scope>NUCLEOTIDE SEQUENCE [LARGE SCALE GENOMIC DNA]</scope>
    <source>
        <strain evidence="3">Z151</strain>
    </source>
</reference>
<protein>
    <submittedName>
        <fullName evidence="2">Uncharacterized protein</fullName>
    </submittedName>
</protein>
<evidence type="ECO:0000256" key="1">
    <source>
        <dbReference type="SAM" id="Phobius"/>
    </source>
</evidence>
<keyword evidence="3" id="KW-1185">Reference proteome</keyword>
<keyword evidence="1" id="KW-0472">Membrane</keyword>
<evidence type="ECO:0000313" key="2">
    <source>
        <dbReference type="EMBL" id="OQV20358.1"/>
    </source>
</evidence>
<accession>A0A1W0WYT3</accession>
<feature type="transmembrane region" description="Helical" evidence="1">
    <location>
        <begin position="100"/>
        <end position="122"/>
    </location>
</feature>
<organism evidence="2 3">
    <name type="scientific">Hypsibius exemplaris</name>
    <name type="common">Freshwater tardigrade</name>
    <dbReference type="NCBI Taxonomy" id="2072580"/>
    <lineage>
        <taxon>Eukaryota</taxon>
        <taxon>Metazoa</taxon>
        <taxon>Ecdysozoa</taxon>
        <taxon>Tardigrada</taxon>
        <taxon>Eutardigrada</taxon>
        <taxon>Parachela</taxon>
        <taxon>Hypsibioidea</taxon>
        <taxon>Hypsibiidae</taxon>
        <taxon>Hypsibius</taxon>
    </lineage>
</organism>
<keyword evidence="1" id="KW-1133">Transmembrane helix</keyword>
<dbReference type="EMBL" id="MTYJ01000031">
    <property type="protein sequence ID" value="OQV20358.1"/>
    <property type="molecule type" value="Genomic_DNA"/>
</dbReference>